<reference evidence="2" key="1">
    <citation type="submission" date="2018-11" db="EMBL/GenBank/DDBJ databases">
        <authorList>
            <person name="Alioto T."/>
            <person name="Alioto T."/>
        </authorList>
    </citation>
    <scope>NUCLEOTIDE SEQUENCE</scope>
</reference>
<evidence type="ECO:0000313" key="3">
    <source>
        <dbReference type="Proteomes" id="UP000596742"/>
    </source>
</evidence>
<dbReference type="OrthoDB" id="6202879at2759"/>
<feature type="region of interest" description="Disordered" evidence="1">
    <location>
        <begin position="111"/>
        <end position="183"/>
    </location>
</feature>
<gene>
    <name evidence="2" type="ORF">MGAL_10B070990</name>
</gene>
<dbReference type="Proteomes" id="UP000596742">
    <property type="component" value="Unassembled WGS sequence"/>
</dbReference>
<protein>
    <submittedName>
        <fullName evidence="2">Uncharacterized protein</fullName>
    </submittedName>
</protein>
<feature type="compositionally biased region" description="Acidic residues" evidence="1">
    <location>
        <begin position="127"/>
        <end position="137"/>
    </location>
</feature>
<organism evidence="2 3">
    <name type="scientific">Mytilus galloprovincialis</name>
    <name type="common">Mediterranean mussel</name>
    <dbReference type="NCBI Taxonomy" id="29158"/>
    <lineage>
        <taxon>Eukaryota</taxon>
        <taxon>Metazoa</taxon>
        <taxon>Spiralia</taxon>
        <taxon>Lophotrochozoa</taxon>
        <taxon>Mollusca</taxon>
        <taxon>Bivalvia</taxon>
        <taxon>Autobranchia</taxon>
        <taxon>Pteriomorphia</taxon>
        <taxon>Mytilida</taxon>
        <taxon>Mytiloidea</taxon>
        <taxon>Mytilidae</taxon>
        <taxon>Mytilinae</taxon>
        <taxon>Mytilus</taxon>
    </lineage>
</organism>
<sequence>MWRIDTGVVKIAGKKAVDENGKKYPKVNPSKRSSSLWKENDKLQRWFEKTWLKCYKSSTGTIHTRLDVESFPLDSAEDTSGFDDDNISEVHISSIEDTVPLEVTEEGIDIYFEEQGEGCAHRPPQDDQQDAPGEDQGEGCAHRPPQDDQQDAPGESCAHRPSQEDQQDAPGEDCAHRPPQEDK</sequence>
<evidence type="ECO:0000313" key="2">
    <source>
        <dbReference type="EMBL" id="VDH98790.1"/>
    </source>
</evidence>
<feature type="compositionally biased region" description="Basic and acidic residues" evidence="1">
    <location>
        <begin position="173"/>
        <end position="183"/>
    </location>
</feature>
<comment type="caution">
    <text evidence="2">The sequence shown here is derived from an EMBL/GenBank/DDBJ whole genome shotgun (WGS) entry which is preliminary data.</text>
</comment>
<proteinExistence type="predicted"/>
<evidence type="ECO:0000256" key="1">
    <source>
        <dbReference type="SAM" id="MobiDB-lite"/>
    </source>
</evidence>
<dbReference type="AlphaFoldDB" id="A0A8B6C2V8"/>
<name>A0A8B6C2V8_MYTGA</name>
<keyword evidence="3" id="KW-1185">Reference proteome</keyword>
<dbReference type="EMBL" id="UYJE01001057">
    <property type="protein sequence ID" value="VDH98790.1"/>
    <property type="molecule type" value="Genomic_DNA"/>
</dbReference>
<accession>A0A8B6C2V8</accession>